<dbReference type="GO" id="GO:0043565">
    <property type="term" value="F:sequence-specific DNA binding"/>
    <property type="evidence" value="ECO:0007669"/>
    <property type="project" value="InterPro"/>
</dbReference>
<organism evidence="5 6">
    <name type="scientific">Arenicella xantha</name>
    <dbReference type="NCBI Taxonomy" id="644221"/>
    <lineage>
        <taxon>Bacteria</taxon>
        <taxon>Pseudomonadati</taxon>
        <taxon>Pseudomonadota</taxon>
        <taxon>Gammaproteobacteria</taxon>
        <taxon>Arenicellales</taxon>
        <taxon>Arenicellaceae</taxon>
        <taxon>Arenicella</taxon>
    </lineage>
</organism>
<dbReference type="InParanoid" id="A0A395JKY0"/>
<dbReference type="EMBL" id="QNRT01000002">
    <property type="protein sequence ID" value="RBP51085.1"/>
    <property type="molecule type" value="Genomic_DNA"/>
</dbReference>
<dbReference type="PANTHER" id="PTHR46796:SF13">
    <property type="entry name" value="HTH-TYPE TRANSCRIPTIONAL ACTIVATOR RHAS"/>
    <property type="match status" value="1"/>
</dbReference>
<dbReference type="AlphaFoldDB" id="A0A395JKY0"/>
<sequence length="272" mass="31720">MRTNSQYTHYRIDVPDEFSAVFSHFYFAQNNSEKTIRRTLLPSFQTILIFSFKARTILGSQTSGQISVDKCLILGPIKQAFDYALPANSEILVANFKDDAFFRFFGLVAIQENRQTSPDELLSDNCFTALWHDLNRIDSAYNRVDFILEFCRPYLKTRNELAAQLVHAKGQSPEPINTVAHSSNKSQRTIQTHFKRYFGYTAKQVNRYQRFLKAIELVHHLNDQDKCIDWFDVLSECGYYDQSHLIHDFKHYLNLSPSQYLKFQQTICNPVS</sequence>
<dbReference type="InterPro" id="IPR050204">
    <property type="entry name" value="AraC_XylS_family_regulators"/>
</dbReference>
<dbReference type="RefSeq" id="WP_113953881.1">
    <property type="nucleotide sequence ID" value="NZ_QNRT01000002.1"/>
</dbReference>
<evidence type="ECO:0000256" key="2">
    <source>
        <dbReference type="ARBA" id="ARBA00023125"/>
    </source>
</evidence>
<dbReference type="Proteomes" id="UP000253083">
    <property type="component" value="Unassembled WGS sequence"/>
</dbReference>
<comment type="caution">
    <text evidence="5">The sequence shown here is derived from an EMBL/GenBank/DDBJ whole genome shotgun (WGS) entry which is preliminary data.</text>
</comment>
<dbReference type="PROSITE" id="PS01124">
    <property type="entry name" value="HTH_ARAC_FAMILY_2"/>
    <property type="match status" value="1"/>
</dbReference>
<keyword evidence="6" id="KW-1185">Reference proteome</keyword>
<evidence type="ECO:0000313" key="6">
    <source>
        <dbReference type="Proteomes" id="UP000253083"/>
    </source>
</evidence>
<keyword evidence="1" id="KW-0805">Transcription regulation</keyword>
<reference evidence="5 6" key="1">
    <citation type="submission" date="2018-06" db="EMBL/GenBank/DDBJ databases">
        <title>Genomic Encyclopedia of Type Strains, Phase IV (KMG-IV): sequencing the most valuable type-strain genomes for metagenomic binning, comparative biology and taxonomic classification.</title>
        <authorList>
            <person name="Goeker M."/>
        </authorList>
    </citation>
    <scope>NUCLEOTIDE SEQUENCE [LARGE SCALE GENOMIC DNA]</scope>
    <source>
        <strain evidence="5 6">DSM 24032</strain>
    </source>
</reference>
<evidence type="ECO:0000259" key="4">
    <source>
        <dbReference type="PROSITE" id="PS01124"/>
    </source>
</evidence>
<dbReference type="PANTHER" id="PTHR46796">
    <property type="entry name" value="HTH-TYPE TRANSCRIPTIONAL ACTIVATOR RHAS-RELATED"/>
    <property type="match status" value="1"/>
</dbReference>
<evidence type="ECO:0000313" key="5">
    <source>
        <dbReference type="EMBL" id="RBP51085.1"/>
    </source>
</evidence>
<proteinExistence type="predicted"/>
<dbReference type="InterPro" id="IPR018060">
    <property type="entry name" value="HTH_AraC"/>
</dbReference>
<gene>
    <name evidence="5" type="ORF">DFR28_102504</name>
</gene>
<dbReference type="OrthoDB" id="6592899at2"/>
<evidence type="ECO:0000256" key="3">
    <source>
        <dbReference type="ARBA" id="ARBA00023163"/>
    </source>
</evidence>
<dbReference type="Gene3D" id="1.10.10.60">
    <property type="entry name" value="Homeodomain-like"/>
    <property type="match status" value="1"/>
</dbReference>
<accession>A0A395JKY0</accession>
<protein>
    <submittedName>
        <fullName evidence="5">AraC-like DNA-binding protein</fullName>
    </submittedName>
</protein>
<dbReference type="SMART" id="SM00342">
    <property type="entry name" value="HTH_ARAC"/>
    <property type="match status" value="1"/>
</dbReference>
<feature type="domain" description="HTH araC/xylS-type" evidence="4">
    <location>
        <begin position="160"/>
        <end position="263"/>
    </location>
</feature>
<keyword evidence="3" id="KW-0804">Transcription</keyword>
<dbReference type="Pfam" id="PF12833">
    <property type="entry name" value="HTH_18"/>
    <property type="match status" value="1"/>
</dbReference>
<dbReference type="GO" id="GO:0003700">
    <property type="term" value="F:DNA-binding transcription factor activity"/>
    <property type="evidence" value="ECO:0007669"/>
    <property type="project" value="InterPro"/>
</dbReference>
<keyword evidence="2 5" id="KW-0238">DNA-binding</keyword>
<evidence type="ECO:0000256" key="1">
    <source>
        <dbReference type="ARBA" id="ARBA00023015"/>
    </source>
</evidence>
<name>A0A395JKY0_9GAMM</name>